<proteinExistence type="predicted"/>
<reference evidence="1" key="1">
    <citation type="submission" date="2017-05" db="UniProtKB">
        <authorList>
            <consortium name="EnsemblMetazoa"/>
        </authorList>
    </citation>
    <scope>IDENTIFICATION</scope>
</reference>
<accession>A0A1X7UIW5</accession>
<dbReference type="AlphaFoldDB" id="A0A1X7UIW5"/>
<dbReference type="EnsemblMetazoa" id="Aqu2.1.27692_001">
    <property type="protein sequence ID" value="Aqu2.1.27692_001"/>
    <property type="gene ID" value="Aqu2.1.27692"/>
</dbReference>
<name>A0A1X7UIW5_AMPQE</name>
<dbReference type="InParanoid" id="A0A1X7UIW5"/>
<evidence type="ECO:0000313" key="1">
    <source>
        <dbReference type="EnsemblMetazoa" id="Aqu2.1.27692_001"/>
    </source>
</evidence>
<organism evidence="1">
    <name type="scientific">Amphimedon queenslandica</name>
    <name type="common">Sponge</name>
    <dbReference type="NCBI Taxonomy" id="400682"/>
    <lineage>
        <taxon>Eukaryota</taxon>
        <taxon>Metazoa</taxon>
        <taxon>Porifera</taxon>
        <taxon>Demospongiae</taxon>
        <taxon>Heteroscleromorpha</taxon>
        <taxon>Haplosclerida</taxon>
        <taxon>Niphatidae</taxon>
        <taxon>Amphimedon</taxon>
    </lineage>
</organism>
<protein>
    <submittedName>
        <fullName evidence="1">Uncharacterized protein</fullName>
    </submittedName>
</protein>
<sequence>MSEVFKLMVKYQMNVKCPIEDRNSTSENVVLKHFPLCWDCAVAIMLLRIML</sequence>